<name>A0A177YMI9_9NOCA</name>
<proteinExistence type="predicted"/>
<dbReference type="AlphaFoldDB" id="A0A177YMI9"/>
<accession>A0A177YMI9</accession>
<dbReference type="EMBL" id="LVHI01000005">
    <property type="protein sequence ID" value="OAK56248.1"/>
    <property type="molecule type" value="Genomic_DNA"/>
</dbReference>
<evidence type="ECO:0000313" key="2">
    <source>
        <dbReference type="Proteomes" id="UP000077519"/>
    </source>
</evidence>
<evidence type="ECO:0000313" key="1">
    <source>
        <dbReference type="EMBL" id="OAK56248.1"/>
    </source>
</evidence>
<reference evidence="1 2" key="1">
    <citation type="submission" date="2016-03" db="EMBL/GenBank/DDBJ databases">
        <title>Genome sequence of Rhodococcus kyotonensis KB10.</title>
        <authorList>
            <person name="Jeong H."/>
            <person name="Hong C.E."/>
            <person name="Jo S.H."/>
            <person name="Park J.M."/>
        </authorList>
    </citation>
    <scope>NUCLEOTIDE SEQUENCE [LARGE SCALE GENOMIC DNA]</scope>
    <source>
        <strain evidence="1 2">KB10</strain>
    </source>
</reference>
<sequence>MIDPAFGDESVRTCVEPSFGFYALKNGEEKFFGKMGGSHDWERNLVERGKWAPVKSYRKVWRNGIDGKGEWSLKLVLTARDKAIEPVTQRAYVILTVEGLDRSQPVYLDGLEAINNLRYPSSLAVNASQLRVST</sequence>
<comment type="caution">
    <text evidence="1">The sequence shown here is derived from an EMBL/GenBank/DDBJ whole genome shotgun (WGS) entry which is preliminary data.</text>
</comment>
<protein>
    <submittedName>
        <fullName evidence="1">Uncharacterized protein</fullName>
    </submittedName>
</protein>
<keyword evidence="2" id="KW-1185">Reference proteome</keyword>
<organism evidence="1 2">
    <name type="scientific">Rhodococcoides kyotonense</name>
    <dbReference type="NCBI Taxonomy" id="398843"/>
    <lineage>
        <taxon>Bacteria</taxon>
        <taxon>Bacillati</taxon>
        <taxon>Actinomycetota</taxon>
        <taxon>Actinomycetes</taxon>
        <taxon>Mycobacteriales</taxon>
        <taxon>Nocardiaceae</taxon>
        <taxon>Rhodococcoides</taxon>
    </lineage>
</organism>
<dbReference type="Proteomes" id="UP000077519">
    <property type="component" value="Unassembled WGS sequence"/>
</dbReference>
<gene>
    <name evidence="1" type="ORF">A3K89_17420</name>
</gene>